<keyword evidence="4 10" id="KW-0378">Hydrolase</keyword>
<reference evidence="11 12" key="1">
    <citation type="submission" date="2018-04" db="EMBL/GenBank/DDBJ databases">
        <title>Genomic Encyclopedia of Type Strains, Phase IV (KMG-IV): sequencing the most valuable type-strain genomes for metagenomic binning, comparative biology and taxonomic classification.</title>
        <authorList>
            <person name="Goeker M."/>
        </authorList>
    </citation>
    <scope>NUCLEOTIDE SEQUENCE [LARGE SCALE GENOMIC DNA]</scope>
    <source>
        <strain evidence="11 12">DSM 104150</strain>
    </source>
</reference>
<keyword evidence="8 10" id="KW-0464">Manganese</keyword>
<sequence>MLGRIVEIAQDGRRLSVDRGFLVIRDHEQELGRIPLDDIAAVIGNAHGLGYTKNVLVALAERKVPLVVSGANHSPVAFLWPLEGHHEQAGRMDSQLDASLPLKKRLWSQLVKAKLQQQAAVLEACGESPALITALIPKVRIGDPDNIEAQAARRYWSRVMGEGFTRNQEGDGINALLNYAYTILRSATARAVLAAGLHPSLGLFHRSRQNGMRLVDDLMEPYRPVMDWRVRELHRAGASTVNPEAKRQLAHTLYLDMDSEAGRTPLMVCVQRLAVSLAQVFAGERDKLDFALPLRPLLFTESGSSAF</sequence>
<keyword evidence="5 10" id="KW-0460">Magnesium</keyword>
<evidence type="ECO:0000256" key="10">
    <source>
        <dbReference type="HAMAP-Rule" id="MF_01470"/>
    </source>
</evidence>
<dbReference type="EMBL" id="QICN01000001">
    <property type="protein sequence ID" value="PXV71553.1"/>
    <property type="molecule type" value="Genomic_DNA"/>
</dbReference>
<dbReference type="PANTHER" id="PTHR34353">
    <property type="entry name" value="CRISPR-ASSOCIATED ENDONUCLEASE CAS1 1"/>
    <property type="match status" value="1"/>
</dbReference>
<feature type="binding site" evidence="10">
    <location>
        <position position="148"/>
    </location>
    <ligand>
        <name>Mn(2+)</name>
        <dbReference type="ChEBI" id="CHEBI:29035"/>
    </ligand>
</feature>
<gene>
    <name evidence="10" type="primary">cas1</name>
    <name evidence="11" type="ORF">C8D93_101605</name>
</gene>
<evidence type="ECO:0000256" key="2">
    <source>
        <dbReference type="ARBA" id="ARBA00022723"/>
    </source>
</evidence>
<feature type="binding site" evidence="10">
    <location>
        <position position="205"/>
    </location>
    <ligand>
        <name>Mn(2+)</name>
        <dbReference type="ChEBI" id="CHEBI:29035"/>
    </ligand>
</feature>
<dbReference type="GO" id="GO:0004520">
    <property type="term" value="F:DNA endonuclease activity"/>
    <property type="evidence" value="ECO:0007669"/>
    <property type="project" value="InterPro"/>
</dbReference>
<evidence type="ECO:0000256" key="1">
    <source>
        <dbReference type="ARBA" id="ARBA00022722"/>
    </source>
</evidence>
<evidence type="ECO:0000256" key="6">
    <source>
        <dbReference type="ARBA" id="ARBA00023118"/>
    </source>
</evidence>
<dbReference type="InterPro" id="IPR002729">
    <property type="entry name" value="CRISPR-assoc_Cas1"/>
</dbReference>
<dbReference type="GO" id="GO:0051607">
    <property type="term" value="P:defense response to virus"/>
    <property type="evidence" value="ECO:0007669"/>
    <property type="project" value="UniProtKB-UniRule"/>
</dbReference>
<dbReference type="GO" id="GO:0046872">
    <property type="term" value="F:metal ion binding"/>
    <property type="evidence" value="ECO:0007669"/>
    <property type="project" value="UniProtKB-UniRule"/>
</dbReference>
<dbReference type="NCBIfam" id="TIGR03639">
    <property type="entry name" value="cas1_NMENI"/>
    <property type="match status" value="1"/>
</dbReference>
<comment type="function">
    <text evidence="10">CRISPR (clustered regularly interspaced short palindromic repeat), is an adaptive immune system that provides protection against mobile genetic elements (viruses, transposable elements and conjugative plasmids). CRISPR clusters contain spacers, sequences complementary to antecedent mobile elements, and target invading nucleic acids. CRISPR clusters are transcribed and processed into CRISPR RNA (crRNA). Acts as a dsDNA endonuclease. Involved in the integration of spacer DNA into the CRISPR cassette.</text>
</comment>
<evidence type="ECO:0000256" key="3">
    <source>
        <dbReference type="ARBA" id="ARBA00022759"/>
    </source>
</evidence>
<dbReference type="AlphaFoldDB" id="A0A318EFF9"/>
<protein>
    <recommendedName>
        <fullName evidence="10">CRISPR-associated endonuclease Cas1</fullName>
        <ecNumber evidence="10">3.1.-.-</ecNumber>
    </recommendedName>
</protein>
<dbReference type="Gene3D" id="1.20.120.920">
    <property type="entry name" value="CRISPR-associated endonuclease Cas1, C-terminal domain"/>
    <property type="match status" value="1"/>
</dbReference>
<keyword evidence="12" id="KW-1185">Reference proteome</keyword>
<keyword evidence="7 10" id="KW-0238">DNA-binding</keyword>
<evidence type="ECO:0000256" key="7">
    <source>
        <dbReference type="ARBA" id="ARBA00023125"/>
    </source>
</evidence>
<evidence type="ECO:0000313" key="11">
    <source>
        <dbReference type="EMBL" id="PXV71553.1"/>
    </source>
</evidence>
<evidence type="ECO:0000313" key="12">
    <source>
        <dbReference type="Proteomes" id="UP000248330"/>
    </source>
</evidence>
<dbReference type="PANTHER" id="PTHR34353:SF2">
    <property type="entry name" value="CRISPR-ASSOCIATED ENDONUCLEASE CAS1 1"/>
    <property type="match status" value="1"/>
</dbReference>
<dbReference type="Pfam" id="PF01867">
    <property type="entry name" value="Cas_Cas1"/>
    <property type="match status" value="1"/>
</dbReference>
<dbReference type="RefSeq" id="WP_110263660.1">
    <property type="nucleotide sequence ID" value="NZ_CAWNXA010000001.1"/>
</dbReference>
<dbReference type="Proteomes" id="UP000248330">
    <property type="component" value="Unassembled WGS sequence"/>
</dbReference>
<dbReference type="GO" id="GO:0016787">
    <property type="term" value="F:hydrolase activity"/>
    <property type="evidence" value="ECO:0007669"/>
    <property type="project" value="UniProtKB-KW"/>
</dbReference>
<organism evidence="11 12">
    <name type="scientific">Sinimarinibacterium flocculans</name>
    <dbReference type="NCBI Taxonomy" id="985250"/>
    <lineage>
        <taxon>Bacteria</taxon>
        <taxon>Pseudomonadati</taxon>
        <taxon>Pseudomonadota</taxon>
        <taxon>Gammaproteobacteria</taxon>
        <taxon>Nevskiales</taxon>
        <taxon>Nevskiaceae</taxon>
        <taxon>Sinimarinibacterium</taxon>
    </lineage>
</organism>
<dbReference type="HAMAP" id="MF_01470">
    <property type="entry name" value="Cas1"/>
    <property type="match status" value="1"/>
</dbReference>
<feature type="binding site" evidence="10">
    <location>
        <position position="220"/>
    </location>
    <ligand>
        <name>Mn(2+)</name>
        <dbReference type="ChEBI" id="CHEBI:29035"/>
    </ligand>
</feature>
<evidence type="ECO:0000256" key="4">
    <source>
        <dbReference type="ARBA" id="ARBA00022801"/>
    </source>
</evidence>
<keyword evidence="2 10" id="KW-0479">Metal-binding</keyword>
<comment type="similarity">
    <text evidence="10">Belongs to the CRISPR-associated endonuclease Cas1 family.</text>
</comment>
<dbReference type="OrthoDB" id="9803119at2"/>
<dbReference type="EC" id="3.1.-.-" evidence="10"/>
<dbReference type="NCBIfam" id="TIGR00287">
    <property type="entry name" value="cas1"/>
    <property type="match status" value="1"/>
</dbReference>
<dbReference type="InterPro" id="IPR019855">
    <property type="entry name" value="CRISPR-assoc_Cas1_NMENI"/>
</dbReference>
<comment type="cofactor">
    <cofactor evidence="10">
        <name>Mg(2+)</name>
        <dbReference type="ChEBI" id="CHEBI:18420"/>
    </cofactor>
    <cofactor evidence="10">
        <name>Mn(2+)</name>
        <dbReference type="ChEBI" id="CHEBI:29035"/>
    </cofactor>
</comment>
<dbReference type="Gene3D" id="3.100.10.20">
    <property type="entry name" value="CRISPR-associated endonuclease Cas1, N-terminal domain"/>
    <property type="match status" value="1"/>
</dbReference>
<dbReference type="InterPro" id="IPR042211">
    <property type="entry name" value="CRISPR-assoc_Cas1_N"/>
</dbReference>
<comment type="subunit">
    <text evidence="9 10">Homodimer, forms a heterotetramer with a Cas2 homodimer.</text>
</comment>
<keyword evidence="3 10" id="KW-0255">Endonuclease</keyword>
<comment type="caution">
    <text evidence="11">The sequence shown here is derived from an EMBL/GenBank/DDBJ whole genome shotgun (WGS) entry which is preliminary data.</text>
</comment>
<dbReference type="InterPro" id="IPR042206">
    <property type="entry name" value="CRISPR-assoc_Cas1_C"/>
</dbReference>
<keyword evidence="1 10" id="KW-0540">Nuclease</keyword>
<dbReference type="InterPro" id="IPR050646">
    <property type="entry name" value="Cas1"/>
</dbReference>
<name>A0A318EFF9_9GAMM</name>
<evidence type="ECO:0000256" key="8">
    <source>
        <dbReference type="ARBA" id="ARBA00023211"/>
    </source>
</evidence>
<dbReference type="GO" id="GO:0003677">
    <property type="term" value="F:DNA binding"/>
    <property type="evidence" value="ECO:0007669"/>
    <property type="project" value="UniProtKB-KW"/>
</dbReference>
<accession>A0A318EFF9</accession>
<keyword evidence="6 10" id="KW-0051">Antiviral defense</keyword>
<evidence type="ECO:0000256" key="5">
    <source>
        <dbReference type="ARBA" id="ARBA00022842"/>
    </source>
</evidence>
<dbReference type="GO" id="GO:0043571">
    <property type="term" value="P:maintenance of CRISPR repeat elements"/>
    <property type="evidence" value="ECO:0007669"/>
    <property type="project" value="UniProtKB-UniRule"/>
</dbReference>
<proteinExistence type="inferred from homology"/>
<evidence type="ECO:0000256" key="9">
    <source>
        <dbReference type="ARBA" id="ARBA00038592"/>
    </source>
</evidence>